<dbReference type="Pfam" id="PF13310">
    <property type="entry name" value="Virulence_RhuM"/>
    <property type="match status" value="1"/>
</dbReference>
<sequence length="330" mass="37744">MLGSRIAATEGQSRIIIYETEGGDASLEVQLENDTVWLTQAQMADLFGKERSVISKHLNHVFRENELEKEGNVHFLHIAFSDKPVAYYSLDVIISVGYRVKSKRGTQFRIWATKKLKDVLVRGFAIQDKIKFEQLQQLKETVGLLSNVLQQKELTVDEANGLLLVVTNFAYALDLLDKYDHQNLTIESTSNRECHRITYQEAISGIKGLRIKFGDHRLFGNEKDDSFKGSIENIYQTFDGVDLYQSIEEKAAHLLYFVVKNHSFSDGNKRIAALIFIWFMERNKILYKSDGSKRMADNALVALTLMIAESRPEEKDTMIKVVVSLINQRN</sequence>
<protein>
    <submittedName>
        <fullName evidence="2">Prophage maintenance system killer protein</fullName>
    </submittedName>
</protein>
<comment type="caution">
    <text evidence="2">The sequence shown here is derived from an EMBL/GenBank/DDBJ whole genome shotgun (WGS) entry which is preliminary data.</text>
</comment>
<dbReference type="PANTHER" id="PTHR35810">
    <property type="entry name" value="CYTOPLASMIC PROTEIN-RELATED"/>
    <property type="match status" value="1"/>
</dbReference>
<dbReference type="InterPro" id="IPR011204">
    <property type="entry name" value="Virulence_RhuM-like"/>
</dbReference>
<feature type="domain" description="Fido" evidence="1">
    <location>
        <begin position="186"/>
        <end position="324"/>
    </location>
</feature>
<dbReference type="Proteomes" id="UP001179181">
    <property type="component" value="Unassembled WGS sequence"/>
</dbReference>
<dbReference type="SUPFAM" id="SSF140931">
    <property type="entry name" value="Fic-like"/>
    <property type="match status" value="1"/>
</dbReference>
<dbReference type="EMBL" id="JAASQJ010000006">
    <property type="protein sequence ID" value="NIJ55764.1"/>
    <property type="molecule type" value="Genomic_DNA"/>
</dbReference>
<dbReference type="RefSeq" id="WP_167276121.1">
    <property type="nucleotide sequence ID" value="NZ_JAASQJ010000006.1"/>
</dbReference>
<evidence type="ECO:0000259" key="1">
    <source>
        <dbReference type="PROSITE" id="PS51459"/>
    </source>
</evidence>
<gene>
    <name evidence="2" type="ORF">FHS68_004957</name>
</gene>
<reference evidence="2 3" key="1">
    <citation type="submission" date="2020-03" db="EMBL/GenBank/DDBJ databases">
        <title>Genomic Encyclopedia of Type Strains, Phase IV (KMG-IV): sequencing the most valuable type-strain genomes for metagenomic binning, comparative biology and taxonomic classification.</title>
        <authorList>
            <person name="Goeker M."/>
        </authorList>
    </citation>
    <scope>NUCLEOTIDE SEQUENCE [LARGE SCALE GENOMIC DNA]</scope>
    <source>
        <strain evidence="2 3">DSM 102865</strain>
    </source>
</reference>
<keyword evidence="3" id="KW-1185">Reference proteome</keyword>
<evidence type="ECO:0000313" key="2">
    <source>
        <dbReference type="EMBL" id="NIJ55764.1"/>
    </source>
</evidence>
<name>A0ABX0UV49_9BACT</name>
<dbReference type="InterPro" id="IPR003812">
    <property type="entry name" value="Fido"/>
</dbReference>
<dbReference type="Pfam" id="PF02661">
    <property type="entry name" value="Fic"/>
    <property type="match status" value="1"/>
</dbReference>
<dbReference type="InterPro" id="IPR053737">
    <property type="entry name" value="Type_II_TA_Toxin"/>
</dbReference>
<organism evidence="2 3">
    <name type="scientific">Dyadobacter arcticus</name>
    <dbReference type="NCBI Taxonomy" id="1078754"/>
    <lineage>
        <taxon>Bacteria</taxon>
        <taxon>Pseudomonadati</taxon>
        <taxon>Bacteroidota</taxon>
        <taxon>Cytophagia</taxon>
        <taxon>Cytophagales</taxon>
        <taxon>Spirosomataceae</taxon>
        <taxon>Dyadobacter</taxon>
    </lineage>
</organism>
<dbReference type="PANTHER" id="PTHR35810:SF1">
    <property type="entry name" value="CYTOPLASMIC PROTEIN"/>
    <property type="match status" value="1"/>
</dbReference>
<dbReference type="PROSITE" id="PS51459">
    <property type="entry name" value="FIDO"/>
    <property type="match status" value="1"/>
</dbReference>
<accession>A0ABX0UV49</accession>
<proteinExistence type="predicted"/>
<evidence type="ECO:0000313" key="3">
    <source>
        <dbReference type="Proteomes" id="UP001179181"/>
    </source>
</evidence>
<dbReference type="InterPro" id="IPR036597">
    <property type="entry name" value="Fido-like_dom_sf"/>
</dbReference>
<dbReference type="Gene3D" id="1.20.120.1870">
    <property type="entry name" value="Fic/DOC protein, Fido domain"/>
    <property type="match status" value="1"/>
</dbReference>